<sequence length="180" mass="19254">MKFKMMMLAAVPLLMAMGDGRPGPVALPQGAEVPGAGLNRAGTRDAPAPGSVATPTAQDELRILEAKDAQPAEFLWQSRVVVVFADTAADPAFTRQITALQSQPASLMARDVVVVTDVDPAGGSVWRKMLRPEGFSLVVIDKDGQVKTRKPLPWTVREIARAIDKFPSRLEEIGRAGLGL</sequence>
<evidence type="ECO:0000256" key="1">
    <source>
        <dbReference type="ARBA" id="ARBA00022729"/>
    </source>
</evidence>
<name>A0A344PG11_9RHOB</name>
<dbReference type="KEGG" id="pars:DRW48_00050"/>
<feature type="signal peptide" evidence="2">
    <location>
        <begin position="1"/>
        <end position="16"/>
    </location>
</feature>
<dbReference type="OrthoDB" id="7362103at2"/>
<feature type="chain" id="PRO_5016684343" evidence="2">
    <location>
        <begin position="17"/>
        <end position="180"/>
    </location>
</feature>
<organism evidence="4 5">
    <name type="scientific">Paracoccus suum</name>
    <dbReference type="NCBI Taxonomy" id="2259340"/>
    <lineage>
        <taxon>Bacteria</taxon>
        <taxon>Pseudomonadati</taxon>
        <taxon>Pseudomonadota</taxon>
        <taxon>Alphaproteobacteria</taxon>
        <taxon>Rhodobacterales</taxon>
        <taxon>Paracoccaceae</taxon>
        <taxon>Paracoccus</taxon>
    </lineage>
</organism>
<reference evidence="5" key="1">
    <citation type="submission" date="2018-07" db="EMBL/GenBank/DDBJ databases">
        <title>Genome sequencing of Paracoccus sp. SC2-6.</title>
        <authorList>
            <person name="Heo J."/>
            <person name="Kim S.-J."/>
            <person name="Kwon S.-W."/>
        </authorList>
    </citation>
    <scope>NUCLEOTIDE SEQUENCE [LARGE SCALE GENOMIC DNA]</scope>
    <source>
        <strain evidence="5">SC2-6</strain>
    </source>
</reference>
<keyword evidence="1 2" id="KW-0732">Signal</keyword>
<accession>A0A344PG11</accession>
<evidence type="ECO:0000259" key="3">
    <source>
        <dbReference type="Pfam" id="PF13778"/>
    </source>
</evidence>
<dbReference type="AlphaFoldDB" id="A0A344PG11"/>
<dbReference type="EMBL" id="CP030918">
    <property type="protein sequence ID" value="AXC48316.1"/>
    <property type="molecule type" value="Genomic_DNA"/>
</dbReference>
<evidence type="ECO:0000256" key="2">
    <source>
        <dbReference type="SAM" id="SignalP"/>
    </source>
</evidence>
<gene>
    <name evidence="4" type="ORF">DRW48_00050</name>
</gene>
<proteinExistence type="predicted"/>
<dbReference type="Pfam" id="PF13778">
    <property type="entry name" value="DUF4174"/>
    <property type="match status" value="1"/>
</dbReference>
<dbReference type="RefSeq" id="WP_114074636.1">
    <property type="nucleotide sequence ID" value="NZ_CP030918.1"/>
</dbReference>
<evidence type="ECO:0000313" key="4">
    <source>
        <dbReference type="EMBL" id="AXC48316.1"/>
    </source>
</evidence>
<evidence type="ECO:0000313" key="5">
    <source>
        <dbReference type="Proteomes" id="UP000252023"/>
    </source>
</evidence>
<dbReference type="InterPro" id="IPR025232">
    <property type="entry name" value="DUF4174"/>
</dbReference>
<dbReference type="Proteomes" id="UP000252023">
    <property type="component" value="Chromosome"/>
</dbReference>
<protein>
    <submittedName>
        <fullName evidence="4">DUF4174 domain-containing protein</fullName>
    </submittedName>
</protein>
<keyword evidence="5" id="KW-1185">Reference proteome</keyword>
<feature type="domain" description="DUF4174" evidence="3">
    <location>
        <begin position="72"/>
        <end position="172"/>
    </location>
</feature>